<evidence type="ECO:0000256" key="4">
    <source>
        <dbReference type="ARBA" id="ARBA00022723"/>
    </source>
</evidence>
<evidence type="ECO:0000256" key="5">
    <source>
        <dbReference type="ARBA" id="ARBA00022771"/>
    </source>
</evidence>
<dbReference type="PANTHER" id="PTHR45674:SF9">
    <property type="entry name" value="DNA LIGASE 3"/>
    <property type="match status" value="1"/>
</dbReference>
<dbReference type="OMA" id="NEHHEAP"/>
<feature type="compositionally biased region" description="Acidic residues" evidence="8">
    <location>
        <begin position="83"/>
        <end position="96"/>
    </location>
</feature>
<dbReference type="KEGG" id="dci:103519027"/>
<dbReference type="Gene3D" id="3.30.1740.10">
    <property type="entry name" value="Zinc finger, PARP-type"/>
    <property type="match status" value="1"/>
</dbReference>
<feature type="domain" description="PARP-type" evidence="9">
    <location>
        <begin position="15"/>
        <end position="102"/>
    </location>
</feature>
<dbReference type="Pfam" id="PF00645">
    <property type="entry name" value="zf-PARP"/>
    <property type="match status" value="1"/>
</dbReference>
<dbReference type="PROSITE" id="PS50064">
    <property type="entry name" value="ZF_PARP_2"/>
    <property type="match status" value="1"/>
</dbReference>
<protein>
    <submittedName>
        <fullName evidence="11">DNA ligase 3-like</fullName>
    </submittedName>
</protein>
<evidence type="ECO:0000256" key="1">
    <source>
        <dbReference type="ARBA" id="ARBA00004123"/>
    </source>
</evidence>
<gene>
    <name evidence="11" type="primary">LOC103519027</name>
</gene>
<organism evidence="10 11">
    <name type="scientific">Diaphorina citri</name>
    <name type="common">Asian citrus psyllid</name>
    <dbReference type="NCBI Taxonomy" id="121845"/>
    <lineage>
        <taxon>Eukaryota</taxon>
        <taxon>Metazoa</taxon>
        <taxon>Ecdysozoa</taxon>
        <taxon>Arthropoda</taxon>
        <taxon>Hexapoda</taxon>
        <taxon>Insecta</taxon>
        <taxon>Pterygota</taxon>
        <taxon>Neoptera</taxon>
        <taxon>Paraneoptera</taxon>
        <taxon>Hemiptera</taxon>
        <taxon>Sternorrhyncha</taxon>
        <taxon>Psylloidea</taxon>
        <taxon>Psyllidae</taxon>
        <taxon>Diaphorininae</taxon>
        <taxon>Diaphorina</taxon>
    </lineage>
</organism>
<feature type="region of interest" description="Disordered" evidence="8">
    <location>
        <begin position="83"/>
        <end position="132"/>
    </location>
</feature>
<dbReference type="Proteomes" id="UP000079169">
    <property type="component" value="Unplaced"/>
</dbReference>
<dbReference type="InterPro" id="IPR036957">
    <property type="entry name" value="Znf_PARP_sf"/>
</dbReference>
<keyword evidence="7" id="KW-0539">Nucleus</keyword>
<sequence length="149" mass="17211">MSDKEEPNPEDDKNFWVDRAKTGRSGCKKCKQKIDTGTVRIAKMGYNPFGSGKMKQWHHIDCILEVFKKQRQTTAKIEVVDDMGGWDDLTPEDQEEVLSRFPESLRESNKDRDVPERKIPSSSEKKSKTPKKKAVAYFCLIRPLCFQNV</sequence>
<proteinExistence type="inferred from homology"/>
<dbReference type="GO" id="GO:0008270">
    <property type="term" value="F:zinc ion binding"/>
    <property type="evidence" value="ECO:0007669"/>
    <property type="project" value="UniProtKB-KW"/>
</dbReference>
<dbReference type="SMART" id="SM01336">
    <property type="entry name" value="zf-PARP"/>
    <property type="match status" value="1"/>
</dbReference>
<keyword evidence="10" id="KW-1185">Reference proteome</keyword>
<dbReference type="STRING" id="121845.A0A1S3DIB3"/>
<evidence type="ECO:0000313" key="10">
    <source>
        <dbReference type="Proteomes" id="UP000079169"/>
    </source>
</evidence>
<evidence type="ECO:0000256" key="6">
    <source>
        <dbReference type="ARBA" id="ARBA00022833"/>
    </source>
</evidence>
<dbReference type="RefSeq" id="XP_008482327.1">
    <property type="nucleotide sequence ID" value="XM_008484105.2"/>
</dbReference>
<keyword evidence="3" id="KW-0436">Ligase</keyword>
<evidence type="ECO:0000256" key="3">
    <source>
        <dbReference type="ARBA" id="ARBA00022598"/>
    </source>
</evidence>
<dbReference type="PaxDb" id="121845-A0A1S3DIB3"/>
<dbReference type="PANTHER" id="PTHR45674">
    <property type="entry name" value="DNA LIGASE 1/3 FAMILY MEMBER"/>
    <property type="match status" value="1"/>
</dbReference>
<name>A0A1S3DIB3_DIACI</name>
<feature type="compositionally biased region" description="Basic and acidic residues" evidence="8">
    <location>
        <begin position="103"/>
        <end position="127"/>
    </location>
</feature>
<reference evidence="11" key="1">
    <citation type="submission" date="2025-08" db="UniProtKB">
        <authorList>
            <consortium name="RefSeq"/>
        </authorList>
    </citation>
    <scope>IDENTIFICATION</scope>
</reference>
<evidence type="ECO:0000259" key="9">
    <source>
        <dbReference type="PROSITE" id="PS50064"/>
    </source>
</evidence>
<evidence type="ECO:0000256" key="2">
    <source>
        <dbReference type="ARBA" id="ARBA00007572"/>
    </source>
</evidence>
<keyword evidence="4" id="KW-0479">Metal-binding</keyword>
<evidence type="ECO:0000256" key="8">
    <source>
        <dbReference type="SAM" id="MobiDB-lite"/>
    </source>
</evidence>
<keyword evidence="5" id="KW-0863">Zinc-finger</keyword>
<dbReference type="GO" id="GO:0006302">
    <property type="term" value="P:double-strand break repair"/>
    <property type="evidence" value="ECO:0007669"/>
    <property type="project" value="TreeGrafter"/>
</dbReference>
<dbReference type="GO" id="GO:0003677">
    <property type="term" value="F:DNA binding"/>
    <property type="evidence" value="ECO:0007669"/>
    <property type="project" value="InterPro"/>
</dbReference>
<evidence type="ECO:0000313" key="11">
    <source>
        <dbReference type="RefSeq" id="XP_008482327.1"/>
    </source>
</evidence>
<dbReference type="GO" id="GO:0070421">
    <property type="term" value="C:DNA ligase III-XRCC1 complex"/>
    <property type="evidence" value="ECO:0007669"/>
    <property type="project" value="TreeGrafter"/>
</dbReference>
<keyword evidence="6" id="KW-0862">Zinc</keyword>
<dbReference type="InterPro" id="IPR001510">
    <property type="entry name" value="Znf_PARP"/>
</dbReference>
<comment type="subcellular location">
    <subcellularLocation>
        <location evidence="1">Nucleus</location>
    </subcellularLocation>
</comment>
<dbReference type="SUPFAM" id="SSF57716">
    <property type="entry name" value="Glucocorticoid receptor-like (DNA-binding domain)"/>
    <property type="match status" value="1"/>
</dbReference>
<comment type="similarity">
    <text evidence="2">Belongs to the ATP-dependent DNA ligase family.</text>
</comment>
<dbReference type="GO" id="GO:0006273">
    <property type="term" value="P:lagging strand elongation"/>
    <property type="evidence" value="ECO:0007669"/>
    <property type="project" value="TreeGrafter"/>
</dbReference>
<dbReference type="InterPro" id="IPR050191">
    <property type="entry name" value="ATP-dep_DNA_ligase"/>
</dbReference>
<evidence type="ECO:0000256" key="7">
    <source>
        <dbReference type="ARBA" id="ARBA00023242"/>
    </source>
</evidence>
<accession>A0A1S3DIB3</accession>
<dbReference type="GeneID" id="103519027"/>
<dbReference type="GO" id="GO:0003910">
    <property type="term" value="F:DNA ligase (ATP) activity"/>
    <property type="evidence" value="ECO:0007669"/>
    <property type="project" value="TreeGrafter"/>
</dbReference>
<dbReference type="AlphaFoldDB" id="A0A1S3DIB3"/>